<feature type="transmembrane region" description="Helical" evidence="1">
    <location>
        <begin position="24"/>
        <end position="41"/>
    </location>
</feature>
<evidence type="ECO:0000313" key="3">
    <source>
        <dbReference type="Proteomes" id="UP001589590"/>
    </source>
</evidence>
<feature type="transmembrane region" description="Helical" evidence="1">
    <location>
        <begin position="78"/>
        <end position="110"/>
    </location>
</feature>
<name>A0ABV5GXV5_9FLAO</name>
<keyword evidence="1" id="KW-0472">Membrane</keyword>
<keyword evidence="1" id="KW-0812">Transmembrane</keyword>
<gene>
    <name evidence="2" type="ORF">ACFFU1_03920</name>
</gene>
<dbReference type="RefSeq" id="WP_290268342.1">
    <property type="nucleotide sequence ID" value="NZ_JAUFQP010000004.1"/>
</dbReference>
<dbReference type="Proteomes" id="UP001589590">
    <property type="component" value="Unassembled WGS sequence"/>
</dbReference>
<keyword evidence="3" id="KW-1185">Reference proteome</keyword>
<dbReference type="Pfam" id="PF19588">
    <property type="entry name" value="SxtJ"/>
    <property type="match status" value="1"/>
</dbReference>
<protein>
    <submittedName>
        <fullName evidence="2">SxtJ family membrane protein</fullName>
    </submittedName>
</protein>
<organism evidence="2 3">
    <name type="scientific">Algibacter miyuki</name>
    <dbReference type="NCBI Taxonomy" id="1306933"/>
    <lineage>
        <taxon>Bacteria</taxon>
        <taxon>Pseudomonadati</taxon>
        <taxon>Bacteroidota</taxon>
        <taxon>Flavobacteriia</taxon>
        <taxon>Flavobacteriales</taxon>
        <taxon>Flavobacteriaceae</taxon>
        <taxon>Algibacter</taxon>
    </lineage>
</organism>
<comment type="caution">
    <text evidence="2">The sequence shown here is derived from an EMBL/GenBank/DDBJ whole genome shotgun (WGS) entry which is preliminary data.</text>
</comment>
<dbReference type="EMBL" id="JBHMFA010000001">
    <property type="protein sequence ID" value="MFB9104036.1"/>
    <property type="molecule type" value="Genomic_DNA"/>
</dbReference>
<feature type="transmembrane region" description="Helical" evidence="1">
    <location>
        <begin position="53"/>
        <end position="72"/>
    </location>
</feature>
<dbReference type="InterPro" id="IPR045781">
    <property type="entry name" value="SxtJ"/>
</dbReference>
<sequence length="136" mass="15622">MNWIKLTYSKVLNMSSTPKKQKEFGYLVLVVLLIALAMSFYKNDFSVNLVQAYCGLAMVITVVIMFFAKFIFKPFLVIWLLIGEVLGAVMSVLVMGVVYFLLFSPIAILMRIFNKKPNYKAEWKTVNRVIDYTKLG</sequence>
<keyword evidence="1" id="KW-1133">Transmembrane helix</keyword>
<evidence type="ECO:0000256" key="1">
    <source>
        <dbReference type="SAM" id="Phobius"/>
    </source>
</evidence>
<evidence type="ECO:0000313" key="2">
    <source>
        <dbReference type="EMBL" id="MFB9104036.1"/>
    </source>
</evidence>
<reference evidence="2 3" key="1">
    <citation type="submission" date="2024-09" db="EMBL/GenBank/DDBJ databases">
        <authorList>
            <person name="Sun Q."/>
            <person name="Mori K."/>
        </authorList>
    </citation>
    <scope>NUCLEOTIDE SEQUENCE [LARGE SCALE GENOMIC DNA]</scope>
    <source>
        <strain evidence="2 3">CECT 8300</strain>
    </source>
</reference>
<accession>A0ABV5GXV5</accession>
<proteinExistence type="predicted"/>